<sequence length="125" mass="14645">METAISITLPEDFHTLCSIYQIKPEVLVQTFIDQVSFPSFYSNPIGSNRWATFCFLNFLDVEESKYEVDEDLESKYLNLFNDAIRYNLDVSPEDMIKSVKSGREIMRQWLKAVLAERTKYIIDNL</sequence>
<dbReference type="AlphaFoldDB" id="A0A7W8YRY5"/>
<evidence type="ECO:0000313" key="1">
    <source>
        <dbReference type="EMBL" id="MBB5620741.1"/>
    </source>
</evidence>
<dbReference type="EMBL" id="JACHCF010000004">
    <property type="protein sequence ID" value="MBB5620741.1"/>
    <property type="molecule type" value="Genomic_DNA"/>
</dbReference>
<proteinExistence type="predicted"/>
<comment type="caution">
    <text evidence="1">The sequence shown here is derived from an EMBL/GenBank/DDBJ whole genome shotgun (WGS) entry which is preliminary data.</text>
</comment>
<protein>
    <submittedName>
        <fullName evidence="1">Uncharacterized protein</fullName>
    </submittedName>
</protein>
<dbReference type="RefSeq" id="WP_183866766.1">
    <property type="nucleotide sequence ID" value="NZ_JACHCF010000004.1"/>
</dbReference>
<accession>A0A7W8YRY5</accession>
<evidence type="ECO:0000313" key="2">
    <source>
        <dbReference type="Proteomes" id="UP000537718"/>
    </source>
</evidence>
<gene>
    <name evidence="1" type="ORF">HDE69_001794</name>
</gene>
<reference evidence="1 2" key="1">
    <citation type="submission" date="2020-08" db="EMBL/GenBank/DDBJ databases">
        <title>Genomic Encyclopedia of Type Strains, Phase IV (KMG-V): Genome sequencing to study the core and pangenomes of soil and plant-associated prokaryotes.</title>
        <authorList>
            <person name="Whitman W."/>
        </authorList>
    </citation>
    <scope>NUCLEOTIDE SEQUENCE [LARGE SCALE GENOMIC DNA]</scope>
    <source>
        <strain evidence="1 2">MP7CTX6</strain>
    </source>
</reference>
<dbReference type="Proteomes" id="UP000537718">
    <property type="component" value="Unassembled WGS sequence"/>
</dbReference>
<organism evidence="1 2">
    <name type="scientific">Pedobacter cryoconitis</name>
    <dbReference type="NCBI Taxonomy" id="188932"/>
    <lineage>
        <taxon>Bacteria</taxon>
        <taxon>Pseudomonadati</taxon>
        <taxon>Bacteroidota</taxon>
        <taxon>Sphingobacteriia</taxon>
        <taxon>Sphingobacteriales</taxon>
        <taxon>Sphingobacteriaceae</taxon>
        <taxon>Pedobacter</taxon>
    </lineage>
</organism>
<name>A0A7W8YRY5_9SPHI</name>